<dbReference type="UniPathway" id="UPA00074">
    <property type="reaction ID" value="UER00126"/>
</dbReference>
<dbReference type="GO" id="GO:0006189">
    <property type="term" value="P:'de novo' IMP biosynthetic process"/>
    <property type="evidence" value="ECO:0007669"/>
    <property type="project" value="UniProtKB-UniRule"/>
</dbReference>
<keyword evidence="2 6" id="KW-0808">Transferase</keyword>
<dbReference type="Proteomes" id="UP000191110">
    <property type="component" value="Unassembled WGS sequence"/>
</dbReference>
<feature type="binding site" evidence="6">
    <location>
        <position position="112"/>
    </location>
    <ligand>
        <name>(6R)-10-formyltetrahydrofolate</name>
        <dbReference type="ChEBI" id="CHEBI:195366"/>
    </ligand>
</feature>
<dbReference type="Gene3D" id="3.40.50.170">
    <property type="entry name" value="Formyl transferase, N-terminal domain"/>
    <property type="match status" value="1"/>
</dbReference>
<dbReference type="RefSeq" id="WP_078482764.1">
    <property type="nucleotide sequence ID" value="NZ_MPRL01000010.1"/>
</dbReference>
<comment type="pathway">
    <text evidence="1 6">Purine metabolism; IMP biosynthesis via de novo pathway; N(2)-formyl-N(1)-(5-phospho-D-ribosyl)glycinamide from N(1)-(5-phospho-D-ribosyl)glycinamide (10-formyl THF route): step 1/1.</text>
</comment>
<comment type="catalytic activity">
    <reaction evidence="5 6">
        <text>N(1)-(5-phospho-beta-D-ribosyl)glycinamide + (6R)-10-formyltetrahydrofolate = N(2)-formyl-N(1)-(5-phospho-beta-D-ribosyl)glycinamide + (6S)-5,6,7,8-tetrahydrofolate + H(+)</text>
        <dbReference type="Rhea" id="RHEA:15053"/>
        <dbReference type="ChEBI" id="CHEBI:15378"/>
        <dbReference type="ChEBI" id="CHEBI:57453"/>
        <dbReference type="ChEBI" id="CHEBI:143788"/>
        <dbReference type="ChEBI" id="CHEBI:147286"/>
        <dbReference type="ChEBI" id="CHEBI:195366"/>
        <dbReference type="EC" id="2.1.2.2"/>
    </reaction>
</comment>
<dbReference type="AlphaFoldDB" id="A0A1T2L8E7"/>
<dbReference type="PANTHER" id="PTHR43369">
    <property type="entry name" value="PHOSPHORIBOSYLGLYCINAMIDE FORMYLTRANSFERASE"/>
    <property type="match status" value="1"/>
</dbReference>
<evidence type="ECO:0000256" key="6">
    <source>
        <dbReference type="HAMAP-Rule" id="MF_01930"/>
    </source>
</evidence>
<dbReference type="PANTHER" id="PTHR43369:SF2">
    <property type="entry name" value="PHOSPHORIBOSYLGLYCINAMIDE FORMYLTRANSFERASE"/>
    <property type="match status" value="1"/>
</dbReference>
<dbReference type="InterPro" id="IPR004607">
    <property type="entry name" value="GART"/>
</dbReference>
<evidence type="ECO:0000256" key="5">
    <source>
        <dbReference type="ARBA" id="ARBA00047664"/>
    </source>
</evidence>
<evidence type="ECO:0000313" key="9">
    <source>
        <dbReference type="Proteomes" id="UP000191110"/>
    </source>
</evidence>
<dbReference type="InterPro" id="IPR001555">
    <property type="entry name" value="GART_AS"/>
</dbReference>
<keyword evidence="9" id="KW-1185">Reference proteome</keyword>
<dbReference type="InterPro" id="IPR002376">
    <property type="entry name" value="Formyl_transf_N"/>
</dbReference>
<dbReference type="EMBL" id="MPRL01000010">
    <property type="protein sequence ID" value="OOZ41387.1"/>
    <property type="molecule type" value="Genomic_DNA"/>
</dbReference>
<evidence type="ECO:0000256" key="3">
    <source>
        <dbReference type="ARBA" id="ARBA00022755"/>
    </source>
</evidence>
<protein>
    <recommendedName>
        <fullName evidence="6">Phosphoribosylglycinamide formyltransferase</fullName>
        <ecNumber evidence="6">2.1.2.2</ecNumber>
    </recommendedName>
    <alternativeName>
        <fullName evidence="6">5'-phosphoribosylglycinamide transformylase</fullName>
    </alternativeName>
    <alternativeName>
        <fullName evidence="6">GAR transformylase</fullName>
        <shortName evidence="6">GART</shortName>
    </alternativeName>
</protein>
<dbReference type="CDD" id="cd08645">
    <property type="entry name" value="FMT_core_GART"/>
    <property type="match status" value="1"/>
</dbReference>
<dbReference type="Pfam" id="PF00551">
    <property type="entry name" value="Formyl_trans_N"/>
    <property type="match status" value="1"/>
</dbReference>
<feature type="site" description="Raises pKa of active site His" evidence="6">
    <location>
        <position position="150"/>
    </location>
</feature>
<dbReference type="HAMAP" id="MF_01930">
    <property type="entry name" value="PurN"/>
    <property type="match status" value="1"/>
</dbReference>
<evidence type="ECO:0000256" key="4">
    <source>
        <dbReference type="ARBA" id="ARBA00038440"/>
    </source>
</evidence>
<feature type="active site" description="Proton donor" evidence="6">
    <location>
        <position position="114"/>
    </location>
</feature>
<evidence type="ECO:0000256" key="2">
    <source>
        <dbReference type="ARBA" id="ARBA00022679"/>
    </source>
</evidence>
<feature type="binding site" evidence="6">
    <location>
        <position position="70"/>
    </location>
    <ligand>
        <name>(6R)-10-formyltetrahydrofolate</name>
        <dbReference type="ChEBI" id="CHEBI:195366"/>
    </ligand>
</feature>
<feature type="binding site" evidence="6">
    <location>
        <begin position="95"/>
        <end position="98"/>
    </location>
    <ligand>
        <name>(6R)-10-formyltetrahydrofolate</name>
        <dbReference type="ChEBI" id="CHEBI:195366"/>
    </ligand>
</feature>
<evidence type="ECO:0000259" key="7">
    <source>
        <dbReference type="Pfam" id="PF00551"/>
    </source>
</evidence>
<comment type="similarity">
    <text evidence="4 6">Belongs to the GART family.</text>
</comment>
<dbReference type="OrthoDB" id="9806170at2"/>
<dbReference type="GO" id="GO:0005829">
    <property type="term" value="C:cytosol"/>
    <property type="evidence" value="ECO:0007669"/>
    <property type="project" value="TreeGrafter"/>
</dbReference>
<dbReference type="SUPFAM" id="SSF53328">
    <property type="entry name" value="Formyltransferase"/>
    <property type="match status" value="1"/>
</dbReference>
<feature type="domain" description="Formyl transferase N-terminal" evidence="7">
    <location>
        <begin position="10"/>
        <end position="187"/>
    </location>
</feature>
<evidence type="ECO:0000313" key="8">
    <source>
        <dbReference type="EMBL" id="OOZ41387.1"/>
    </source>
</evidence>
<dbReference type="GO" id="GO:0004644">
    <property type="term" value="F:phosphoribosylglycinamide formyltransferase activity"/>
    <property type="evidence" value="ECO:0007669"/>
    <property type="project" value="UniProtKB-UniRule"/>
</dbReference>
<dbReference type="NCBIfam" id="TIGR00639">
    <property type="entry name" value="PurN"/>
    <property type="match status" value="1"/>
</dbReference>
<accession>A0A1T2L8E7</accession>
<dbReference type="PROSITE" id="PS00373">
    <property type="entry name" value="GART"/>
    <property type="match status" value="1"/>
</dbReference>
<evidence type="ECO:0000256" key="1">
    <source>
        <dbReference type="ARBA" id="ARBA00005054"/>
    </source>
</evidence>
<sequence length="217" mass="24077">MQESAKRLPIVVLISGGGSNLQAIIDAANNDLPVEIRAVISNRSDAYGLERAQQAAIPTAVLDHTHYEGREAFDTALIELIDSHQPQLVVLAGFMRILTPEFVRHYQGRLINIHPSLLPEFRGLHTHRRAIEAAASHHGATVHFVTDELDGGPLILQAQVPVLADDSEELLAARVLEQEHKIYPLAIRWFAEGRLEMRDHTVVLDNQPLEKPAQLEA</sequence>
<comment type="function">
    <text evidence="6">Catalyzes the transfer of a formyl group from 10-formyltetrahydrofolate to 5-phospho-ribosyl-glycinamide (GAR), producing 5-phospho-ribosyl-N-formylglycinamide (FGAR) and tetrahydrofolate.</text>
</comment>
<dbReference type="InterPro" id="IPR036477">
    <property type="entry name" value="Formyl_transf_N_sf"/>
</dbReference>
<gene>
    <name evidence="6" type="primary">purN</name>
    <name evidence="8" type="ORF">BOW53_03835</name>
</gene>
<dbReference type="EC" id="2.1.2.2" evidence="6"/>
<proteinExistence type="inferred from homology"/>
<organism evidence="8 9">
    <name type="scientific">Solemya pervernicosa gill symbiont</name>
    <dbReference type="NCBI Taxonomy" id="642797"/>
    <lineage>
        <taxon>Bacteria</taxon>
        <taxon>Pseudomonadati</taxon>
        <taxon>Pseudomonadota</taxon>
        <taxon>Gammaproteobacteria</taxon>
        <taxon>sulfur-oxidizing symbionts</taxon>
    </lineage>
</organism>
<reference evidence="8 9" key="1">
    <citation type="submission" date="2016-11" db="EMBL/GenBank/DDBJ databases">
        <title>Mixed transmission modes and dynamic genome evolution in an obligate animal-bacterial symbiosis.</title>
        <authorList>
            <person name="Russell S.L."/>
            <person name="Corbett-Detig R.B."/>
            <person name="Cavanaugh C.M."/>
        </authorList>
    </citation>
    <scope>NUCLEOTIDE SEQUENCE [LARGE SCALE GENOMIC DNA]</scope>
    <source>
        <strain evidence="8">Sveles-Q1</strain>
    </source>
</reference>
<feature type="binding site" evidence="6">
    <location>
        <begin position="18"/>
        <end position="20"/>
    </location>
    <ligand>
        <name>N(1)-(5-phospho-beta-D-ribosyl)glycinamide</name>
        <dbReference type="ChEBI" id="CHEBI:143788"/>
    </ligand>
</feature>
<comment type="caution">
    <text evidence="8">The sequence shown here is derived from an EMBL/GenBank/DDBJ whole genome shotgun (WGS) entry which is preliminary data.</text>
</comment>
<keyword evidence="3 6" id="KW-0658">Purine biosynthesis</keyword>
<name>A0A1T2L8E7_9GAMM</name>